<accession>A0A494YD41</accession>
<dbReference type="OrthoDB" id="9786288at2"/>
<sequence length="398" mass="44569">MRNKRYSYVGITASCPNVRLLAHLRNAVRRLYPLELISIMGIGTSVPAYCLDQEDALRRLREALKERPEVARWAQRIFTHCGVDTRYTCEPNLLEPANRCRYVPSTPELTIPTTEERMTLYQKESILLAVEAAQKALADSRNRPQDITHLIMVSCTGLFLPGLDAELIWRLDLRGDVHRVPLTFMGCAAGLTALRQSEEIVRREPEARVLVVTVELCTLHIQPSFDKEHLFTAAFFGDGASACVVGMTDREHSVGFAIRKSNSVMLPNTLDKMKWTVGNYGFQLHLSPEIPGLIAKEVPEVFKSFWGDDSLPAFWAIHPGGRGIIDSLQSAFHLSDSQTGASRSILRQYGNMSSATILFVLAQLREDQFRTNEGFKDGVALAFGPGMTVELMRISYQP</sequence>
<dbReference type="EMBL" id="RBZM01000001">
    <property type="protein sequence ID" value="RKP58201.1"/>
    <property type="molecule type" value="Genomic_DNA"/>
</dbReference>
<dbReference type="AlphaFoldDB" id="A0A494YD41"/>
<evidence type="ECO:0000259" key="4">
    <source>
        <dbReference type="Pfam" id="PF00195"/>
    </source>
</evidence>
<dbReference type="InterPro" id="IPR001099">
    <property type="entry name" value="Chalcone/stilbene_synt_N"/>
</dbReference>
<evidence type="ECO:0000313" key="6">
    <source>
        <dbReference type="EMBL" id="RKP58201.1"/>
    </source>
</evidence>
<evidence type="ECO:0000256" key="1">
    <source>
        <dbReference type="ARBA" id="ARBA00005531"/>
    </source>
</evidence>
<dbReference type="Gene3D" id="3.40.47.10">
    <property type="match status" value="2"/>
</dbReference>
<evidence type="ECO:0000259" key="5">
    <source>
        <dbReference type="Pfam" id="PF02797"/>
    </source>
</evidence>
<feature type="active site" description="Acyl-thioester intermediate" evidence="3">
    <location>
        <position position="187"/>
    </location>
</feature>
<keyword evidence="2" id="KW-0808">Transferase</keyword>
<organism evidence="6 7">
    <name type="scientific">Cohnella endophytica</name>
    <dbReference type="NCBI Taxonomy" id="2419778"/>
    <lineage>
        <taxon>Bacteria</taxon>
        <taxon>Bacillati</taxon>
        <taxon>Bacillota</taxon>
        <taxon>Bacilli</taxon>
        <taxon>Bacillales</taxon>
        <taxon>Paenibacillaceae</taxon>
        <taxon>Cohnella</taxon>
    </lineage>
</organism>
<dbReference type="Pfam" id="PF00195">
    <property type="entry name" value="Chal_sti_synt_N"/>
    <property type="match status" value="1"/>
</dbReference>
<evidence type="ECO:0000313" key="7">
    <source>
        <dbReference type="Proteomes" id="UP000282076"/>
    </source>
</evidence>
<dbReference type="PANTHER" id="PTHR11877:SF46">
    <property type="entry name" value="TYPE III POLYKETIDE SYNTHASE A"/>
    <property type="match status" value="1"/>
</dbReference>
<keyword evidence="7" id="KW-1185">Reference proteome</keyword>
<name>A0A494YD41_9BACL</name>
<protein>
    <submittedName>
        <fullName evidence="6">Type III polyketide synthase</fullName>
    </submittedName>
</protein>
<dbReference type="InterPro" id="IPR016039">
    <property type="entry name" value="Thiolase-like"/>
</dbReference>
<reference evidence="6 7" key="1">
    <citation type="submission" date="2018-10" db="EMBL/GenBank/DDBJ databases">
        <title>Cohnella sp. M2MS4P-1, whole genome shotgun sequence.</title>
        <authorList>
            <person name="Tuo L."/>
        </authorList>
    </citation>
    <scope>NUCLEOTIDE SEQUENCE [LARGE SCALE GENOMIC DNA]</scope>
    <source>
        <strain evidence="6 7">M2MS4P-1</strain>
    </source>
</reference>
<dbReference type="Pfam" id="PF02797">
    <property type="entry name" value="Chal_sti_synt_C"/>
    <property type="match status" value="1"/>
</dbReference>
<feature type="domain" description="Chalcone/stilbene synthase N-terminal" evidence="4">
    <location>
        <begin position="38"/>
        <end position="247"/>
    </location>
</feature>
<evidence type="ECO:0000256" key="2">
    <source>
        <dbReference type="ARBA" id="ARBA00022679"/>
    </source>
</evidence>
<comment type="similarity">
    <text evidence="1">Belongs to the thiolase-like superfamily. Chalcone/stilbene synthases family.</text>
</comment>
<dbReference type="InterPro" id="IPR012328">
    <property type="entry name" value="Chalcone/stilbene_synt_C"/>
</dbReference>
<proteinExistence type="inferred from homology"/>
<dbReference type="CDD" id="cd00831">
    <property type="entry name" value="CHS_like"/>
    <property type="match status" value="1"/>
</dbReference>
<dbReference type="GO" id="GO:0016747">
    <property type="term" value="F:acyltransferase activity, transferring groups other than amino-acyl groups"/>
    <property type="evidence" value="ECO:0007669"/>
    <property type="project" value="InterPro"/>
</dbReference>
<dbReference type="InterPro" id="IPR011141">
    <property type="entry name" value="Polyketide_synthase_type-III"/>
</dbReference>
<dbReference type="GO" id="GO:0030639">
    <property type="term" value="P:polyketide biosynthetic process"/>
    <property type="evidence" value="ECO:0007669"/>
    <property type="project" value="TreeGrafter"/>
</dbReference>
<evidence type="ECO:0000256" key="3">
    <source>
        <dbReference type="PIRSR" id="PIRSR000451-1"/>
    </source>
</evidence>
<comment type="caution">
    <text evidence="6">The sequence shown here is derived from an EMBL/GenBank/DDBJ whole genome shotgun (WGS) entry which is preliminary data.</text>
</comment>
<gene>
    <name evidence="6" type="ORF">D7Z26_01495</name>
</gene>
<dbReference type="PANTHER" id="PTHR11877">
    <property type="entry name" value="HYDROXYMETHYLGLUTARYL-COA SYNTHASE"/>
    <property type="match status" value="1"/>
</dbReference>
<dbReference type="SUPFAM" id="SSF53901">
    <property type="entry name" value="Thiolase-like"/>
    <property type="match status" value="2"/>
</dbReference>
<feature type="domain" description="Chalcone/stilbene synthase C-terminal" evidence="5">
    <location>
        <begin position="261"/>
        <end position="392"/>
    </location>
</feature>
<dbReference type="PIRSF" id="PIRSF000451">
    <property type="entry name" value="PKS_III"/>
    <property type="match status" value="1"/>
</dbReference>
<dbReference type="Proteomes" id="UP000282076">
    <property type="component" value="Unassembled WGS sequence"/>
</dbReference>